<dbReference type="InterPro" id="IPR004167">
    <property type="entry name" value="PSBD"/>
</dbReference>
<evidence type="ECO:0000259" key="8">
    <source>
        <dbReference type="PROSITE" id="PS51826"/>
    </source>
</evidence>
<dbReference type="InterPro" id="IPR036625">
    <property type="entry name" value="E3-bd_dom_sf"/>
</dbReference>
<evidence type="ECO:0000256" key="3">
    <source>
        <dbReference type="ARBA" id="ARBA00022679"/>
    </source>
</evidence>
<dbReference type="Pfam" id="PF00198">
    <property type="entry name" value="2-oxoacid_dh"/>
    <property type="match status" value="1"/>
</dbReference>
<dbReference type="OrthoDB" id="15567at2759"/>
<evidence type="ECO:0000313" key="9">
    <source>
        <dbReference type="EMBL" id="KAF9622196.1"/>
    </source>
</evidence>
<keyword evidence="5" id="KW-0012">Acyltransferase</keyword>
<dbReference type="SUPFAM" id="SSF52777">
    <property type="entry name" value="CoA-dependent acyltransferases"/>
    <property type="match status" value="1"/>
</dbReference>
<gene>
    <name evidence="9" type="ORF">IFM89_030054</name>
</gene>
<dbReference type="PROSITE" id="PS51826">
    <property type="entry name" value="PSBD"/>
    <property type="match status" value="1"/>
</dbReference>
<dbReference type="Pfam" id="PF02817">
    <property type="entry name" value="E3_binding"/>
    <property type="match status" value="1"/>
</dbReference>
<sequence length="452" mass="49838">MIWRRIFRIGGARRVCAYVSNPSSKRTPLLISGFCSQLIFSRSISFSSVYFQMNKLHEKNKCYFTTQALVDLPVGRTVEVPLAQTGEGIAECELLKWFVREVGETLLKMVIGESQMSTLPSDDMRTDCLTSDTFEKCNQSFSPSEVGGVLATPAVRNIAKEFGMNINVVHGTGKDGRVLKEDILNYAASRGMSELPSALPTKLLGAKEEKSLYKDGWHFEDQTVPLRGFQRAMVKSMTMAAKVPHFHYLEEINCDALVELKAVFQSENSDPDVKHTYLPFLVKSLSMALSKHPLLNSSFSEELHEITLKGSHNIGVAMATPYGLVVPNIKKVQLLSILEITSELSRLQKLALNNKLNSKDISGGTITLSNIGAVGGKFGAPLLNLPEVAIIAIGRIEKVPRFAKDGSVYPASIVNVNVGADHRVVDGAAVARFCNDWKLLIEKPELLVLHMR</sequence>
<proteinExistence type="inferred from homology"/>
<keyword evidence="10" id="KW-1185">Reference proteome</keyword>
<dbReference type="PANTHER" id="PTHR43178:SF14">
    <property type="entry name" value="LIPOAMIDE ACYLTRANSFERASE COMPONENT OF BRANCHED-CHAIN ALPHA-KETO ACID DEHYDROGENASE COMPLEX, MITOCHONDRIAL"/>
    <property type="match status" value="1"/>
</dbReference>
<organism evidence="9 10">
    <name type="scientific">Coptis chinensis</name>
    <dbReference type="NCBI Taxonomy" id="261450"/>
    <lineage>
        <taxon>Eukaryota</taxon>
        <taxon>Viridiplantae</taxon>
        <taxon>Streptophyta</taxon>
        <taxon>Embryophyta</taxon>
        <taxon>Tracheophyta</taxon>
        <taxon>Spermatophyta</taxon>
        <taxon>Magnoliopsida</taxon>
        <taxon>Ranunculales</taxon>
        <taxon>Ranunculaceae</taxon>
        <taxon>Coptidoideae</taxon>
        <taxon>Coptis</taxon>
    </lineage>
</organism>
<evidence type="ECO:0000256" key="6">
    <source>
        <dbReference type="ARBA" id="ARBA00038880"/>
    </source>
</evidence>
<dbReference type="EC" id="2.3.1.168" evidence="6"/>
<dbReference type="InterPro" id="IPR001078">
    <property type="entry name" value="2-oxoacid_DH_actylTfrase"/>
</dbReference>
<dbReference type="FunFam" id="4.10.320.10:FF:000002">
    <property type="entry name" value="Dihydrolipoamide acetyltransferase component of pyruvate dehydrogenase complex"/>
    <property type="match status" value="1"/>
</dbReference>
<dbReference type="FunFam" id="3.30.559.10:FF:000007">
    <property type="entry name" value="Dihydrolipoamide acetyltransferase component of pyruvate dehydrogenase complex"/>
    <property type="match status" value="1"/>
</dbReference>
<keyword evidence="4" id="KW-0450">Lipoyl</keyword>
<name>A0A835MFT6_9MAGN</name>
<evidence type="ECO:0000256" key="5">
    <source>
        <dbReference type="ARBA" id="ARBA00023315"/>
    </source>
</evidence>
<protein>
    <recommendedName>
        <fullName evidence="6">dihydrolipoyllysine-residue (2-methylpropanoyl)transferase</fullName>
        <ecNumber evidence="6">2.3.1.168</ecNumber>
    </recommendedName>
    <alternativeName>
        <fullName evidence="7">Branched-chain alpha-keto acid dehydrogenase complex component E2</fullName>
    </alternativeName>
</protein>
<comment type="similarity">
    <text evidence="2">Belongs to the 2-oxoacid dehydrogenase family.</text>
</comment>
<comment type="cofactor">
    <cofactor evidence="1">
        <name>(R)-lipoate</name>
        <dbReference type="ChEBI" id="CHEBI:83088"/>
    </cofactor>
</comment>
<comment type="caution">
    <text evidence="9">The sequence shown here is derived from an EMBL/GenBank/DDBJ whole genome shotgun (WGS) entry which is preliminary data.</text>
</comment>
<evidence type="ECO:0000313" key="10">
    <source>
        <dbReference type="Proteomes" id="UP000631114"/>
    </source>
</evidence>
<reference evidence="9 10" key="1">
    <citation type="submission" date="2020-10" db="EMBL/GenBank/DDBJ databases">
        <title>The Coptis chinensis genome and diversification of protoberbering-type alkaloids.</title>
        <authorList>
            <person name="Wang B."/>
            <person name="Shu S."/>
            <person name="Song C."/>
            <person name="Liu Y."/>
        </authorList>
    </citation>
    <scope>NUCLEOTIDE SEQUENCE [LARGE SCALE GENOMIC DNA]</scope>
    <source>
        <strain evidence="9">HL-2020</strain>
        <tissue evidence="9">Leaf</tissue>
    </source>
</reference>
<evidence type="ECO:0000256" key="2">
    <source>
        <dbReference type="ARBA" id="ARBA00007317"/>
    </source>
</evidence>
<dbReference type="InterPro" id="IPR023213">
    <property type="entry name" value="CAT-like_dom_sf"/>
</dbReference>
<dbReference type="AlphaFoldDB" id="A0A835MFT6"/>
<dbReference type="GO" id="GO:0031405">
    <property type="term" value="F:lipoic acid binding"/>
    <property type="evidence" value="ECO:0007669"/>
    <property type="project" value="TreeGrafter"/>
</dbReference>
<dbReference type="Gene3D" id="3.30.559.10">
    <property type="entry name" value="Chloramphenicol acetyltransferase-like domain"/>
    <property type="match status" value="1"/>
</dbReference>
<dbReference type="GO" id="GO:0016407">
    <property type="term" value="F:acetyltransferase activity"/>
    <property type="evidence" value="ECO:0007669"/>
    <property type="project" value="TreeGrafter"/>
</dbReference>
<dbReference type="SUPFAM" id="SSF47005">
    <property type="entry name" value="Peripheral subunit-binding domain of 2-oxo acid dehydrogenase complex"/>
    <property type="match status" value="1"/>
</dbReference>
<evidence type="ECO:0000256" key="1">
    <source>
        <dbReference type="ARBA" id="ARBA00001938"/>
    </source>
</evidence>
<accession>A0A835MFT6</accession>
<feature type="domain" description="Peripheral subunit-binding (PSBD)" evidence="8">
    <location>
        <begin position="150"/>
        <end position="187"/>
    </location>
</feature>
<dbReference type="Proteomes" id="UP000631114">
    <property type="component" value="Unassembled WGS sequence"/>
</dbReference>
<dbReference type="Gene3D" id="4.10.320.10">
    <property type="entry name" value="E3-binding domain"/>
    <property type="match status" value="1"/>
</dbReference>
<dbReference type="InterPro" id="IPR050743">
    <property type="entry name" value="2-oxoacid_DH_E2_comp"/>
</dbReference>
<dbReference type="PANTHER" id="PTHR43178">
    <property type="entry name" value="DIHYDROLIPOAMIDE ACETYLTRANSFERASE COMPONENT OF PYRUVATE DEHYDROGENASE COMPLEX"/>
    <property type="match status" value="1"/>
</dbReference>
<dbReference type="GO" id="GO:0005739">
    <property type="term" value="C:mitochondrion"/>
    <property type="evidence" value="ECO:0007669"/>
    <property type="project" value="TreeGrafter"/>
</dbReference>
<dbReference type="EMBL" id="JADFTS010000002">
    <property type="protein sequence ID" value="KAF9622196.1"/>
    <property type="molecule type" value="Genomic_DNA"/>
</dbReference>
<evidence type="ECO:0000256" key="4">
    <source>
        <dbReference type="ARBA" id="ARBA00022823"/>
    </source>
</evidence>
<evidence type="ECO:0000256" key="7">
    <source>
        <dbReference type="ARBA" id="ARBA00042008"/>
    </source>
</evidence>
<keyword evidence="3" id="KW-0808">Transferase</keyword>
<dbReference type="GO" id="GO:0043754">
    <property type="term" value="F:dihydrolipoamide branched chain acyltransferase activity"/>
    <property type="evidence" value="ECO:0007669"/>
    <property type="project" value="UniProtKB-EC"/>
</dbReference>